<dbReference type="InterPro" id="IPR017900">
    <property type="entry name" value="4Fe4S_Fe_S_CS"/>
</dbReference>
<dbReference type="InterPro" id="IPR017896">
    <property type="entry name" value="4Fe4S_Fe-S-bd"/>
</dbReference>
<dbReference type="InterPro" id="IPR050157">
    <property type="entry name" value="PSI_iron-sulfur_center"/>
</dbReference>
<evidence type="ECO:0000313" key="7">
    <source>
        <dbReference type="Proteomes" id="UP000284119"/>
    </source>
</evidence>
<evidence type="ECO:0000256" key="4">
    <source>
        <dbReference type="ARBA" id="ARBA00023014"/>
    </source>
</evidence>
<keyword evidence="1" id="KW-0004">4Fe-4S</keyword>
<dbReference type="PANTHER" id="PTHR24960">
    <property type="entry name" value="PHOTOSYSTEM I IRON-SULFUR CENTER-RELATED"/>
    <property type="match status" value="1"/>
</dbReference>
<dbReference type="Gene3D" id="3.30.70.20">
    <property type="match status" value="2"/>
</dbReference>
<gene>
    <name evidence="6" type="ORF">D5396_13035</name>
</gene>
<dbReference type="RefSeq" id="WP_112164549.1">
    <property type="nucleotide sequence ID" value="NZ_JYDE01000005.1"/>
</dbReference>
<protein>
    <submittedName>
        <fullName evidence="6">4Fe-4S dicluster domain-containing protein</fullName>
    </submittedName>
</protein>
<dbReference type="PROSITE" id="PS51379">
    <property type="entry name" value="4FE4S_FER_2"/>
    <property type="match status" value="4"/>
</dbReference>
<evidence type="ECO:0000256" key="3">
    <source>
        <dbReference type="ARBA" id="ARBA00023004"/>
    </source>
</evidence>
<evidence type="ECO:0000256" key="2">
    <source>
        <dbReference type="ARBA" id="ARBA00022723"/>
    </source>
</evidence>
<dbReference type="Pfam" id="PF12838">
    <property type="entry name" value="Fer4_7"/>
    <property type="match status" value="2"/>
</dbReference>
<keyword evidence="2" id="KW-0479">Metal-binding</keyword>
<dbReference type="PANTHER" id="PTHR24960:SF79">
    <property type="entry name" value="PHOTOSYSTEM I IRON-SULFUR CENTER"/>
    <property type="match status" value="1"/>
</dbReference>
<evidence type="ECO:0000256" key="1">
    <source>
        <dbReference type="ARBA" id="ARBA00022485"/>
    </source>
</evidence>
<organism evidence="6 7">
    <name type="scientific">Rahnella inusitata</name>
    <dbReference type="NCBI Taxonomy" id="58169"/>
    <lineage>
        <taxon>Bacteria</taxon>
        <taxon>Pseudomonadati</taxon>
        <taxon>Pseudomonadota</taxon>
        <taxon>Gammaproteobacteria</taxon>
        <taxon>Enterobacterales</taxon>
        <taxon>Yersiniaceae</taxon>
        <taxon>Rahnella</taxon>
    </lineage>
</organism>
<evidence type="ECO:0000259" key="5">
    <source>
        <dbReference type="PROSITE" id="PS51379"/>
    </source>
</evidence>
<evidence type="ECO:0000313" key="6">
    <source>
        <dbReference type="EMBL" id="RJT12895.1"/>
    </source>
</evidence>
<reference evidence="6 7" key="1">
    <citation type="submission" date="2018-09" db="EMBL/GenBank/DDBJ databases">
        <authorList>
            <person name="Le Fleche-Mateos A."/>
        </authorList>
    </citation>
    <scope>NUCLEOTIDE SEQUENCE [LARGE SCALE GENOMIC DNA]</scope>
    <source>
        <strain evidence="6 7">DSM 30078</strain>
    </source>
</reference>
<proteinExistence type="predicted"/>
<dbReference type="Proteomes" id="UP000284119">
    <property type="component" value="Unassembled WGS sequence"/>
</dbReference>
<keyword evidence="4" id="KW-0411">Iron-sulfur</keyword>
<name>A0ABX9NZ29_9GAMM</name>
<keyword evidence="3" id="KW-0408">Iron</keyword>
<feature type="domain" description="4Fe-4S ferredoxin-type" evidence="5">
    <location>
        <begin position="188"/>
        <end position="217"/>
    </location>
</feature>
<comment type="caution">
    <text evidence="6">The sequence shown here is derived from an EMBL/GenBank/DDBJ whole genome shotgun (WGS) entry which is preliminary data.</text>
</comment>
<feature type="domain" description="4Fe-4S ferredoxin-type" evidence="5">
    <location>
        <begin position="218"/>
        <end position="246"/>
    </location>
</feature>
<keyword evidence="7" id="KW-1185">Reference proteome</keyword>
<feature type="domain" description="4Fe-4S ferredoxin-type" evidence="5">
    <location>
        <begin position="16"/>
        <end position="46"/>
    </location>
</feature>
<dbReference type="SUPFAM" id="SSF54862">
    <property type="entry name" value="4Fe-4S ferredoxins"/>
    <property type="match status" value="2"/>
</dbReference>
<dbReference type="PROSITE" id="PS00198">
    <property type="entry name" value="4FE4S_FER_1"/>
    <property type="match status" value="2"/>
</dbReference>
<accession>A0ABX9NZ29</accession>
<feature type="domain" description="4Fe-4S ferredoxin-type" evidence="5">
    <location>
        <begin position="47"/>
        <end position="76"/>
    </location>
</feature>
<dbReference type="EMBL" id="RAHG01000005">
    <property type="protein sequence ID" value="RJT12895.1"/>
    <property type="molecule type" value="Genomic_DNA"/>
</dbReference>
<sequence>MKVFSTETRPRYTGAGRACVRNTVKHSRCSACEEVCPTGAFTLTAEGKMEINPHACIGCGYCLFNCPVDAVEGIAPAQRHYRDNRLVPPFSPVAPCTEELLMWHSEYGIRLVEMEPDTASVWFQAVAMLNVRLRQMGEPLWNIVPPSPQTLNGSRRHWLHLKNAGDFTGCVTAGRRFRRSRLTQVSEYSPELDQSRCTLCGACARICPEEAIRFDDLSMTLDPVKCTGCGNCEAVCFDRALSVRENRESTIRILRIEQARCGVCRRDYIAWTEEENACPVCRRHTFGMREA</sequence>